<evidence type="ECO:0000313" key="1">
    <source>
        <dbReference type="EMBL" id="KKB58772.1"/>
    </source>
</evidence>
<dbReference type="InterPro" id="IPR034122">
    <property type="entry name" value="Retropepsin-like_bacterial"/>
</dbReference>
<evidence type="ECO:0008006" key="3">
    <source>
        <dbReference type="Google" id="ProtNLM"/>
    </source>
</evidence>
<accession>A0A0F5JMU9</accession>
<dbReference type="EMBL" id="AQHW01000008">
    <property type="protein sequence ID" value="KKB58772.1"/>
    <property type="molecule type" value="Genomic_DNA"/>
</dbReference>
<dbReference type="InterPro" id="IPR021109">
    <property type="entry name" value="Peptidase_aspartic_dom_sf"/>
</dbReference>
<dbReference type="SUPFAM" id="SSF50630">
    <property type="entry name" value="Acid proteases"/>
    <property type="match status" value="1"/>
</dbReference>
<evidence type="ECO:0000313" key="2">
    <source>
        <dbReference type="Proteomes" id="UP000033035"/>
    </source>
</evidence>
<dbReference type="CDD" id="cd05483">
    <property type="entry name" value="retropepsin_like_bacteria"/>
    <property type="match status" value="1"/>
</dbReference>
<dbReference type="AlphaFoldDB" id="A0A0F5JMU9"/>
<dbReference type="Gene3D" id="2.40.70.10">
    <property type="entry name" value="Acid Proteases"/>
    <property type="match status" value="2"/>
</dbReference>
<dbReference type="Pfam" id="PF13650">
    <property type="entry name" value="Asp_protease_2"/>
    <property type="match status" value="1"/>
</dbReference>
<comment type="caution">
    <text evidence="1">The sequence shown here is derived from an EMBL/GenBank/DDBJ whole genome shotgun (WGS) entry which is preliminary data.</text>
</comment>
<keyword evidence="2" id="KW-1185">Reference proteome</keyword>
<organism evidence="1 2">
    <name type="scientific">Parabacteroides gordonii MS-1 = DSM 23371</name>
    <dbReference type="NCBI Taxonomy" id="1203610"/>
    <lineage>
        <taxon>Bacteria</taxon>
        <taxon>Pseudomonadati</taxon>
        <taxon>Bacteroidota</taxon>
        <taxon>Bacteroidia</taxon>
        <taxon>Bacteroidales</taxon>
        <taxon>Tannerellaceae</taxon>
        <taxon>Parabacteroides</taxon>
    </lineage>
</organism>
<dbReference type="HOGENOM" id="CLU_049420_0_0_10"/>
<protein>
    <recommendedName>
        <fullName evidence="3">Peptidase A2 domain-containing protein</fullName>
    </recommendedName>
</protein>
<gene>
    <name evidence="1" type="ORF">HMPREF1536_00972</name>
</gene>
<dbReference type="Proteomes" id="UP000033035">
    <property type="component" value="Unassembled WGS sequence"/>
</dbReference>
<dbReference type="PATRIC" id="fig|1203610.3.peg.996"/>
<proteinExistence type="predicted"/>
<reference evidence="1 2" key="1">
    <citation type="submission" date="2013-04" db="EMBL/GenBank/DDBJ databases">
        <title>The Genome Sequence of Parabacteroides gordonii DSM 23371.</title>
        <authorList>
            <consortium name="The Broad Institute Genomics Platform"/>
            <person name="Earl A."/>
            <person name="Ward D."/>
            <person name="Feldgarden M."/>
            <person name="Gevers D."/>
            <person name="Martens E."/>
            <person name="Sakamoto M."/>
            <person name="Benno Y."/>
            <person name="Suzuki N."/>
            <person name="Matsunaga N."/>
            <person name="Koshihara K."/>
            <person name="Seki M."/>
            <person name="Komiya H."/>
            <person name="Walker B."/>
            <person name="Young S."/>
            <person name="Zeng Q."/>
            <person name="Gargeya S."/>
            <person name="Fitzgerald M."/>
            <person name="Haas B."/>
            <person name="Abouelleil A."/>
            <person name="Allen A.W."/>
            <person name="Alvarado L."/>
            <person name="Arachchi H.M."/>
            <person name="Berlin A.M."/>
            <person name="Chapman S.B."/>
            <person name="Gainer-Dewar J."/>
            <person name="Goldberg J."/>
            <person name="Griggs A."/>
            <person name="Gujja S."/>
            <person name="Hansen M."/>
            <person name="Howarth C."/>
            <person name="Imamovic A."/>
            <person name="Ireland A."/>
            <person name="Larimer J."/>
            <person name="McCowan C."/>
            <person name="Murphy C."/>
            <person name="Pearson M."/>
            <person name="Poon T.W."/>
            <person name="Priest M."/>
            <person name="Roberts A."/>
            <person name="Saif S."/>
            <person name="Shea T."/>
            <person name="Sisk P."/>
            <person name="Sykes S."/>
            <person name="Wortman J."/>
            <person name="Nusbaum C."/>
            <person name="Birren B."/>
        </authorList>
    </citation>
    <scope>NUCLEOTIDE SEQUENCE [LARGE SCALE GENOMIC DNA]</scope>
    <source>
        <strain evidence="1 2">MS-1</strain>
    </source>
</reference>
<name>A0A0F5JMU9_9BACT</name>
<dbReference type="RefSeq" id="WP_028730715.1">
    <property type="nucleotide sequence ID" value="NZ_KE386768.1"/>
</dbReference>
<sequence length="438" mass="49084">MKSKYRLLAGIAILWIGLLQPVEAQKASKQIGDLINQSDWFRLEEEYPKVTGQIRSVAVKALSEVMIGAYFNKPEETILLIDSLLEHHQEDLGFPNVSSMVALRGKLQGEIGLYAQSADGLYDFLNQIQAFAKKEDFPSHQQIADYYNVLRNEAAPLIVRPDQDSEIPMTIEEAGRGVLMFVPVRIHGKNYRFIFDTGAGSTFISKRLADEIGIRIIRDSLHIAGAFATGTGKSGILDSMEVGDIVFKNAVVTIADPNPAVDTVYQVDAVLGTDFMRLVGQVDIYPVDKKVVFPVKKSSLPDTGRNMWLYDGGLRLKVFSGDERLRFVFDTGNVRVDMFYPYYQKHKEWIDKEGVKETISGGGFGGVRTFEVLRLPSIPMRLGDTSFQLKNIQVECNASDAESYQNGEDGSLGMDFINLFRRITINFDSMYLDVEKDN</sequence>
<dbReference type="STRING" id="1203610.HMPREF1536_00972"/>